<dbReference type="GO" id="GO:0006508">
    <property type="term" value="P:proteolysis"/>
    <property type="evidence" value="ECO:0007669"/>
    <property type="project" value="UniProtKB-KW"/>
</dbReference>
<dbReference type="InterPro" id="IPR016047">
    <property type="entry name" value="M23ase_b-sheet_dom"/>
</dbReference>
<dbReference type="InterPro" id="IPR018392">
    <property type="entry name" value="LysM"/>
</dbReference>
<evidence type="ECO:0000256" key="2">
    <source>
        <dbReference type="ARBA" id="ARBA00004196"/>
    </source>
</evidence>
<dbReference type="GO" id="GO:0042834">
    <property type="term" value="F:peptidoglycan binding"/>
    <property type="evidence" value="ECO:0007669"/>
    <property type="project" value="InterPro"/>
</dbReference>
<dbReference type="SMART" id="SM00257">
    <property type="entry name" value="LysM"/>
    <property type="match status" value="1"/>
</dbReference>
<keyword evidence="6" id="KW-0862">Zinc</keyword>
<evidence type="ECO:0000256" key="3">
    <source>
        <dbReference type="ARBA" id="ARBA00022670"/>
    </source>
</evidence>
<name>A0A1V1VGP5_PHODP</name>
<comment type="subcellular location">
    <subcellularLocation>
        <location evidence="2">Cell envelope</location>
    </subcellularLocation>
</comment>
<dbReference type="EMBL" id="CP061855">
    <property type="protein sequence ID" value="QOD57953.1"/>
    <property type="molecule type" value="Genomic_DNA"/>
</dbReference>
<dbReference type="PROSITE" id="PS51782">
    <property type="entry name" value="LYSM"/>
    <property type="match status" value="1"/>
</dbReference>
<evidence type="ECO:0000313" key="10">
    <source>
        <dbReference type="EMBL" id="BAX55988.1"/>
    </source>
</evidence>
<reference evidence="10" key="1">
    <citation type="journal article" date="2017" name="Genome Announc.">
        <title>Whole-Genome Sequence of Photobacterium damselae subsp. piscicida Strain 91-197, Isolated from Hybrid Striped Bass (Morone sp.) in the United States.</title>
        <authorList>
            <person name="Teru Y."/>
            <person name="Hikima J."/>
            <person name="Kono T."/>
            <person name="Sakai M."/>
            <person name="Takano T."/>
            <person name="Hawke J.P."/>
            <person name="Takeyama H."/>
            <person name="Aoki T."/>
        </authorList>
    </citation>
    <scope>NUCLEOTIDE SEQUENCE</scope>
    <source>
        <strain evidence="10">91-197</strain>
    </source>
</reference>
<protein>
    <submittedName>
        <fullName evidence="10">Murein DD-endopeptidase MepM</fullName>
    </submittedName>
    <submittedName>
        <fullName evidence="11">Peptidoglycan DD-metalloendopeptidase family protein</fullName>
    </submittedName>
</protein>
<dbReference type="EMBL" id="AP018046">
    <property type="protein sequence ID" value="BAX55988.1"/>
    <property type="molecule type" value="Genomic_DNA"/>
</dbReference>
<evidence type="ECO:0000256" key="6">
    <source>
        <dbReference type="ARBA" id="ARBA00022833"/>
    </source>
</evidence>
<dbReference type="SUPFAM" id="SSF51261">
    <property type="entry name" value="Duplicated hybrid motif"/>
    <property type="match status" value="1"/>
</dbReference>
<comment type="pathway">
    <text evidence="8">Cell wall degradation; peptidoglycan degradation.</text>
</comment>
<dbReference type="GO" id="GO:0030313">
    <property type="term" value="C:cell envelope"/>
    <property type="evidence" value="ECO:0007669"/>
    <property type="project" value="UniProtKB-SubCell"/>
</dbReference>
<sequence>MSIFQTSVLQRLSNTKFLSIVGLSLVTVAVVISLNTNTTPSTATKSIELPQKAAAPQVVVDTLKPETIIKTVPLPPQFEYTIKKGDTLSGVFSKLNVSREDMQKVMESDLDSLKIDTLKPGDTLRFWLDENNHKLTKFELQQTPAQKFDYVRTPSGDFEYQETTLPGQWKSAVASGTIHGSFSVSAQKAGLDYSEVLEITNLLKDKLNFARDLRAGDTFEVVHERQFIDGKPTGQHEVRAIRIHNKGKIISAYLYTDGNYYDEDGNSLQRAFLRYPSAKQWRISSNFNPNRKHPVTGRRQPHNGVDFAAPRGTPVLATGDGVVVLTTNHPYAGRYIVIQHGTNYKTRYLHNTKILVKKGQRVHRGQKIALSGSTGRVTGPHIHYEFLIRNKPVNPMTADIPMATSVPGKEKKVFEQMVAQYNQMMKDPMSAETIQLARIKPKNKDS</sequence>
<reference evidence="12" key="2">
    <citation type="submission" date="2017-05" db="EMBL/GenBank/DDBJ databases">
        <title>Whole genome sequence of fish pathogenic bacteria, Photobacterium damselae subsp. piscicida, strain 91-197, isolated from hybrid striped bass (Morone sp.) in USA.</title>
        <authorList>
            <person name="Teru Y."/>
            <person name="Hikima J."/>
            <person name="Kono T."/>
            <person name="Sakai M."/>
            <person name="Takano T."/>
            <person name="Hawke J.P."/>
            <person name="Takeyama H."/>
            <person name="Aoki T."/>
        </authorList>
    </citation>
    <scope>NUCLEOTIDE SEQUENCE [LARGE SCALE GENOMIC DNA]</scope>
    <source>
        <strain evidence="12">91-197</strain>
    </source>
</reference>
<dbReference type="FunFam" id="2.70.70.10:FF:000002">
    <property type="entry name" value="Murein DD-endopeptidase MepM"/>
    <property type="match status" value="1"/>
</dbReference>
<keyword evidence="4" id="KW-0479">Metal-binding</keyword>
<evidence type="ECO:0000259" key="9">
    <source>
        <dbReference type="PROSITE" id="PS51782"/>
    </source>
</evidence>
<feature type="domain" description="LysM" evidence="9">
    <location>
        <begin position="78"/>
        <end position="126"/>
    </location>
</feature>
<dbReference type="InterPro" id="IPR007340">
    <property type="entry name" value="LysM_Opacity-associatedA"/>
</dbReference>
<organism evidence="10 12">
    <name type="scientific">Photobacterium damsela subsp. piscicida</name>
    <name type="common">Pasteurella piscicida</name>
    <dbReference type="NCBI Taxonomy" id="38294"/>
    <lineage>
        <taxon>Bacteria</taxon>
        <taxon>Pseudomonadati</taxon>
        <taxon>Pseudomonadota</taxon>
        <taxon>Gammaproteobacteria</taxon>
        <taxon>Vibrionales</taxon>
        <taxon>Vibrionaceae</taxon>
        <taxon>Photobacterium</taxon>
    </lineage>
</organism>
<evidence type="ECO:0000313" key="11">
    <source>
        <dbReference type="EMBL" id="QOD57953.1"/>
    </source>
</evidence>
<evidence type="ECO:0000256" key="7">
    <source>
        <dbReference type="ARBA" id="ARBA00023049"/>
    </source>
</evidence>
<dbReference type="InterPro" id="IPR050570">
    <property type="entry name" value="Cell_wall_metabolism_enzyme"/>
</dbReference>
<dbReference type="Pfam" id="PF01551">
    <property type="entry name" value="Peptidase_M23"/>
    <property type="match status" value="1"/>
</dbReference>
<comment type="cofactor">
    <cofactor evidence="1">
        <name>Zn(2+)</name>
        <dbReference type="ChEBI" id="CHEBI:29105"/>
    </cofactor>
</comment>
<evidence type="ECO:0000256" key="5">
    <source>
        <dbReference type="ARBA" id="ARBA00022801"/>
    </source>
</evidence>
<dbReference type="Pfam" id="PF04225">
    <property type="entry name" value="LysM_OapA"/>
    <property type="match status" value="1"/>
</dbReference>
<dbReference type="CDD" id="cd12797">
    <property type="entry name" value="M23_peptidase"/>
    <property type="match status" value="1"/>
</dbReference>
<dbReference type="PANTHER" id="PTHR21666:SF292">
    <property type="entry name" value="MUREIN DD-ENDOPEPTIDASE MEPM"/>
    <property type="match status" value="1"/>
</dbReference>
<dbReference type="GO" id="GO:0046872">
    <property type="term" value="F:metal ion binding"/>
    <property type="evidence" value="ECO:0007669"/>
    <property type="project" value="UniProtKB-KW"/>
</dbReference>
<keyword evidence="3" id="KW-0645">Protease</keyword>
<evidence type="ECO:0000313" key="13">
    <source>
        <dbReference type="Proteomes" id="UP000516656"/>
    </source>
</evidence>
<dbReference type="Proteomes" id="UP000218676">
    <property type="component" value="Chromosome 2"/>
</dbReference>
<keyword evidence="7" id="KW-0482">Metalloprotease</keyword>
<evidence type="ECO:0000256" key="4">
    <source>
        <dbReference type="ARBA" id="ARBA00022723"/>
    </source>
</evidence>
<dbReference type="GO" id="GO:0004222">
    <property type="term" value="F:metalloendopeptidase activity"/>
    <property type="evidence" value="ECO:0007669"/>
    <property type="project" value="TreeGrafter"/>
</dbReference>
<evidence type="ECO:0000256" key="1">
    <source>
        <dbReference type="ARBA" id="ARBA00001947"/>
    </source>
</evidence>
<dbReference type="Pfam" id="PF19425">
    <property type="entry name" value="Csd3_N2"/>
    <property type="match status" value="1"/>
</dbReference>
<proteinExistence type="predicted"/>
<dbReference type="Proteomes" id="UP000516656">
    <property type="component" value="Chromosome 2"/>
</dbReference>
<dbReference type="InterPro" id="IPR045834">
    <property type="entry name" value="Csd3_N2"/>
</dbReference>
<reference evidence="11 13" key="3">
    <citation type="submission" date="2020-09" db="EMBL/GenBank/DDBJ databases">
        <title>Complete, closed and curated genome sequences of Photobacterium damselae subsp. piscicida isolates from Australia indicate localised evolution and additional plasmid-borne pathogenicity mechanisms.</title>
        <authorList>
            <person name="Baseggio L."/>
            <person name="Silayeva O."/>
            <person name="Buller N."/>
            <person name="Landos M."/>
            <person name="Engelstaedter J."/>
            <person name="Barnes A.C."/>
        </authorList>
    </citation>
    <scope>NUCLEOTIDE SEQUENCE [LARGE SCALE GENOMIC DNA]</scope>
    <source>
        <strain evidence="11 13">AS-16-0540-1</strain>
    </source>
</reference>
<evidence type="ECO:0000313" key="12">
    <source>
        <dbReference type="Proteomes" id="UP000218676"/>
    </source>
</evidence>
<dbReference type="Gene3D" id="3.10.450.350">
    <property type="match status" value="2"/>
</dbReference>
<dbReference type="AlphaFoldDB" id="A0A1V1VGP5"/>
<accession>A0A1V1VGP5</accession>
<dbReference type="Gene3D" id="2.70.70.10">
    <property type="entry name" value="Glucose Permease (Domain IIA)"/>
    <property type="match status" value="1"/>
</dbReference>
<dbReference type="InterPro" id="IPR011055">
    <property type="entry name" value="Dup_hybrid_motif"/>
</dbReference>
<dbReference type="PANTHER" id="PTHR21666">
    <property type="entry name" value="PEPTIDASE-RELATED"/>
    <property type="match status" value="1"/>
</dbReference>
<dbReference type="RefSeq" id="WP_086959280.1">
    <property type="nucleotide sequence ID" value="NZ_AP018046.1"/>
</dbReference>
<keyword evidence="5" id="KW-0378">Hydrolase</keyword>
<evidence type="ECO:0000256" key="8">
    <source>
        <dbReference type="ARBA" id="ARBA00060568"/>
    </source>
</evidence>
<gene>
    <name evidence="11" type="ORF">IC627_18935</name>
    <name evidence="10" type="ORF">PDPUS_2_01403</name>
</gene>